<dbReference type="AlphaFoldDB" id="A0A250XSL4"/>
<comment type="caution">
    <text evidence="1">The sequence shown here is derived from an EMBL/GenBank/DDBJ whole genome shotgun (WGS) entry which is preliminary data.</text>
</comment>
<dbReference type="OrthoDB" id="532700at2759"/>
<gene>
    <name evidence="1" type="ORF">CEUSTIGMA_g13441.t1</name>
</gene>
<dbReference type="EMBL" id="BEGY01000217">
    <property type="protein sequence ID" value="GAX86026.1"/>
    <property type="molecule type" value="Genomic_DNA"/>
</dbReference>
<organism evidence="1 2">
    <name type="scientific">Chlamydomonas eustigma</name>
    <dbReference type="NCBI Taxonomy" id="1157962"/>
    <lineage>
        <taxon>Eukaryota</taxon>
        <taxon>Viridiplantae</taxon>
        <taxon>Chlorophyta</taxon>
        <taxon>core chlorophytes</taxon>
        <taxon>Chlorophyceae</taxon>
        <taxon>CS clade</taxon>
        <taxon>Chlamydomonadales</taxon>
        <taxon>Chlamydomonadaceae</taxon>
        <taxon>Chlamydomonas</taxon>
    </lineage>
</organism>
<sequence>MTTSGFVAKAFEKYFYDFSMYDQVFHKYISSREQYVALRHVTYVTLGLMSLINFNFPFNPSFPTIGMCPSGWKGTFVCEPDKAKALEMYKAWKAAVEYKPAHH</sequence>
<reference evidence="1 2" key="1">
    <citation type="submission" date="2017-08" db="EMBL/GenBank/DDBJ databases">
        <title>Acidophilic green algal genome provides insights into adaptation to an acidic environment.</title>
        <authorList>
            <person name="Hirooka S."/>
            <person name="Hirose Y."/>
            <person name="Kanesaki Y."/>
            <person name="Higuchi S."/>
            <person name="Fujiwara T."/>
            <person name="Onuma R."/>
            <person name="Era A."/>
            <person name="Ohbayashi R."/>
            <person name="Uzuka A."/>
            <person name="Nozaki H."/>
            <person name="Yoshikawa H."/>
            <person name="Miyagishima S.Y."/>
        </authorList>
    </citation>
    <scope>NUCLEOTIDE SEQUENCE [LARGE SCALE GENOMIC DNA]</scope>
    <source>
        <strain evidence="1 2">NIES-2499</strain>
    </source>
</reference>
<protein>
    <submittedName>
        <fullName evidence="1">Uncharacterized protein</fullName>
    </submittedName>
</protein>
<accession>A0A250XSL4</accession>
<evidence type="ECO:0000313" key="1">
    <source>
        <dbReference type="EMBL" id="GAX86026.1"/>
    </source>
</evidence>
<name>A0A250XSL4_9CHLO</name>
<evidence type="ECO:0000313" key="2">
    <source>
        <dbReference type="Proteomes" id="UP000232323"/>
    </source>
</evidence>
<keyword evidence="2" id="KW-1185">Reference proteome</keyword>
<proteinExistence type="predicted"/>
<dbReference type="Proteomes" id="UP000232323">
    <property type="component" value="Unassembled WGS sequence"/>
</dbReference>